<proteinExistence type="predicted"/>
<organism evidence="1 2">
    <name type="scientific">Dreissena polymorpha</name>
    <name type="common">Zebra mussel</name>
    <name type="synonym">Mytilus polymorpha</name>
    <dbReference type="NCBI Taxonomy" id="45954"/>
    <lineage>
        <taxon>Eukaryota</taxon>
        <taxon>Metazoa</taxon>
        <taxon>Spiralia</taxon>
        <taxon>Lophotrochozoa</taxon>
        <taxon>Mollusca</taxon>
        <taxon>Bivalvia</taxon>
        <taxon>Autobranchia</taxon>
        <taxon>Heteroconchia</taxon>
        <taxon>Euheterodonta</taxon>
        <taxon>Imparidentia</taxon>
        <taxon>Neoheterodontei</taxon>
        <taxon>Myida</taxon>
        <taxon>Dreissenoidea</taxon>
        <taxon>Dreissenidae</taxon>
        <taxon>Dreissena</taxon>
    </lineage>
</organism>
<comment type="caution">
    <text evidence="1">The sequence shown here is derived from an EMBL/GenBank/DDBJ whole genome shotgun (WGS) entry which is preliminary data.</text>
</comment>
<reference evidence="1" key="2">
    <citation type="submission" date="2020-11" db="EMBL/GenBank/DDBJ databases">
        <authorList>
            <person name="McCartney M.A."/>
            <person name="Auch B."/>
            <person name="Kono T."/>
            <person name="Mallez S."/>
            <person name="Becker A."/>
            <person name="Gohl D.M."/>
            <person name="Silverstein K.A.T."/>
            <person name="Koren S."/>
            <person name="Bechman K.B."/>
            <person name="Herman A."/>
            <person name="Abrahante J.E."/>
            <person name="Garbe J."/>
        </authorList>
    </citation>
    <scope>NUCLEOTIDE SEQUENCE</scope>
    <source>
        <strain evidence="1">Duluth1</strain>
        <tissue evidence="1">Whole animal</tissue>
    </source>
</reference>
<dbReference type="EMBL" id="JAIWYP010000011">
    <property type="protein sequence ID" value="KAH3735462.1"/>
    <property type="molecule type" value="Genomic_DNA"/>
</dbReference>
<accession>A0A9D4CZQ4</accession>
<gene>
    <name evidence="1" type="ORF">DPMN_041994</name>
</gene>
<keyword evidence="2" id="KW-1185">Reference proteome</keyword>
<protein>
    <submittedName>
        <fullName evidence="1">Uncharacterized protein</fullName>
    </submittedName>
</protein>
<name>A0A9D4CZQ4_DREPO</name>
<dbReference type="Proteomes" id="UP000828390">
    <property type="component" value="Unassembled WGS sequence"/>
</dbReference>
<evidence type="ECO:0000313" key="1">
    <source>
        <dbReference type="EMBL" id="KAH3735462.1"/>
    </source>
</evidence>
<reference evidence="1" key="1">
    <citation type="journal article" date="2019" name="bioRxiv">
        <title>The Genome of the Zebra Mussel, Dreissena polymorpha: A Resource for Invasive Species Research.</title>
        <authorList>
            <person name="McCartney M.A."/>
            <person name="Auch B."/>
            <person name="Kono T."/>
            <person name="Mallez S."/>
            <person name="Zhang Y."/>
            <person name="Obille A."/>
            <person name="Becker A."/>
            <person name="Abrahante J.E."/>
            <person name="Garbe J."/>
            <person name="Badalamenti J.P."/>
            <person name="Herman A."/>
            <person name="Mangelson H."/>
            <person name="Liachko I."/>
            <person name="Sullivan S."/>
            <person name="Sone E.D."/>
            <person name="Koren S."/>
            <person name="Silverstein K.A.T."/>
            <person name="Beckman K.B."/>
            <person name="Gohl D.M."/>
        </authorList>
    </citation>
    <scope>NUCLEOTIDE SEQUENCE</scope>
    <source>
        <strain evidence="1">Duluth1</strain>
        <tissue evidence="1">Whole animal</tissue>
    </source>
</reference>
<evidence type="ECO:0000313" key="2">
    <source>
        <dbReference type="Proteomes" id="UP000828390"/>
    </source>
</evidence>
<dbReference type="AlphaFoldDB" id="A0A9D4CZQ4"/>
<sequence length="59" mass="6618">MEVDLSSVQMVADPPVLGYTTYDPLFPPLLLPFTLDLPYGLHYSNMWLIAKHATAPTRV</sequence>